<dbReference type="NCBIfam" id="NF008434">
    <property type="entry name" value="PRK11274.1"/>
    <property type="match status" value="1"/>
</dbReference>
<accession>A0A099FAG1</accession>
<keyword evidence="2 6" id="KW-0479">Metal-binding</keyword>
<keyword evidence="3" id="KW-0677">Repeat</keyword>
<keyword evidence="4 6" id="KW-0408">Iron</keyword>
<reference evidence="9 10" key="1">
    <citation type="submission" date="2014-09" db="EMBL/GenBank/DDBJ databases">
        <authorList>
            <person name="McGinnis J.M."/>
            <person name="Wolfgang W.J."/>
        </authorList>
    </citation>
    <scope>NUCLEOTIDE SEQUENCE [LARGE SCALE GENOMIC DNA]</scope>
    <source>
        <strain evidence="9 10">HAMBI 3106</strain>
    </source>
</reference>
<dbReference type="EMBL" id="JRKS01000017">
    <property type="protein sequence ID" value="KGJ07730.1"/>
    <property type="molecule type" value="Genomic_DNA"/>
</dbReference>
<dbReference type="Gene3D" id="1.10.1060.10">
    <property type="entry name" value="Alpha-helical ferredoxin"/>
    <property type="match status" value="1"/>
</dbReference>
<dbReference type="GO" id="GO:0046872">
    <property type="term" value="F:metal ion binding"/>
    <property type="evidence" value="ECO:0007669"/>
    <property type="project" value="UniProtKB-UniRule"/>
</dbReference>
<comment type="function">
    <text evidence="6">Component of a complex that catalyzes the oxidation of glycolate to glyoxylate.</text>
</comment>
<evidence type="ECO:0000256" key="5">
    <source>
        <dbReference type="ARBA" id="ARBA00023014"/>
    </source>
</evidence>
<dbReference type="PROSITE" id="PS00198">
    <property type="entry name" value="4FE4S_FER_1"/>
    <property type="match status" value="1"/>
</dbReference>
<reference evidence="9 10" key="2">
    <citation type="submission" date="2014-10" db="EMBL/GenBank/DDBJ databases">
        <title>Paracoccus sanguinis sp. nov., isolated from clinical specimens of New York State patients.</title>
        <authorList>
            <person name="Mingle L.A."/>
            <person name="Cole J.A."/>
            <person name="Lapierre P."/>
            <person name="Musser K.A."/>
        </authorList>
    </citation>
    <scope>NUCLEOTIDE SEQUENCE [LARGE SCALE GENOMIC DNA]</scope>
    <source>
        <strain evidence="9 10">HAMBI 3106</strain>
    </source>
</reference>
<dbReference type="FunFam" id="1.10.1060.10:FF:000012">
    <property type="entry name" value="Glycolate oxidase iron-sulfur subunit"/>
    <property type="match status" value="1"/>
</dbReference>
<dbReference type="PANTHER" id="PTHR32479">
    <property type="entry name" value="GLYCOLATE OXIDASE IRON-SULFUR SUBUNIT"/>
    <property type="match status" value="1"/>
</dbReference>
<evidence type="ECO:0000313" key="10">
    <source>
        <dbReference type="Proteomes" id="UP000029917"/>
    </source>
</evidence>
<evidence type="ECO:0000256" key="3">
    <source>
        <dbReference type="ARBA" id="ARBA00022737"/>
    </source>
</evidence>
<comment type="cofactor">
    <cofactor evidence="6">
        <name>[4Fe-4S] cluster</name>
        <dbReference type="ChEBI" id="CHEBI:49883"/>
    </cofactor>
    <text evidence="6">Binds 2 [4Fe-4S] clusters.</text>
</comment>
<proteinExistence type="predicted"/>
<dbReference type="GO" id="GO:0019154">
    <property type="term" value="F:glycolate dehydrogenase activity"/>
    <property type="evidence" value="ECO:0007669"/>
    <property type="project" value="UniProtKB-EC"/>
</dbReference>
<dbReference type="InterPro" id="IPR017896">
    <property type="entry name" value="4Fe4S_Fe-S-bd"/>
</dbReference>
<dbReference type="RefSeq" id="WP_036718511.1">
    <property type="nucleotide sequence ID" value="NZ_JRKS01000017.1"/>
</dbReference>
<keyword evidence="6" id="KW-0813">Transport</keyword>
<evidence type="ECO:0000256" key="6">
    <source>
        <dbReference type="PIRNR" id="PIRNR000139"/>
    </source>
</evidence>
<evidence type="ECO:0000259" key="8">
    <source>
        <dbReference type="PROSITE" id="PS51379"/>
    </source>
</evidence>
<dbReference type="STRING" id="690417.IC63_07475"/>
<evidence type="ECO:0000256" key="2">
    <source>
        <dbReference type="ARBA" id="ARBA00022723"/>
    </source>
</evidence>
<keyword evidence="10" id="KW-1185">Reference proteome</keyword>
<dbReference type="InterPro" id="IPR012257">
    <property type="entry name" value="Glc_ox_4Fe-4S"/>
</dbReference>
<name>A0A099FAG1_9RHOB</name>
<dbReference type="InterPro" id="IPR004017">
    <property type="entry name" value="Cys_rich_dom"/>
</dbReference>
<organism evidence="9 10">
    <name type="scientific">Paracoccus sphaerophysae</name>
    <dbReference type="NCBI Taxonomy" id="690417"/>
    <lineage>
        <taxon>Bacteria</taxon>
        <taxon>Pseudomonadati</taxon>
        <taxon>Pseudomonadota</taxon>
        <taxon>Alphaproteobacteria</taxon>
        <taxon>Rhodobacterales</taxon>
        <taxon>Paracoccaceae</taxon>
        <taxon>Paracoccus</taxon>
    </lineage>
</organism>
<dbReference type="Pfam" id="PF02754">
    <property type="entry name" value="CCG"/>
    <property type="match status" value="2"/>
</dbReference>
<dbReference type="GO" id="GO:0051539">
    <property type="term" value="F:4 iron, 4 sulfur cluster binding"/>
    <property type="evidence" value="ECO:0007669"/>
    <property type="project" value="UniProtKB-UniRule"/>
</dbReference>
<dbReference type="AlphaFoldDB" id="A0A099FAG1"/>
<keyword evidence="1 6" id="KW-0004">4Fe-4S</keyword>
<evidence type="ECO:0000256" key="7">
    <source>
        <dbReference type="SAM" id="MobiDB-lite"/>
    </source>
</evidence>
<comment type="catalytic activity">
    <reaction evidence="6">
        <text>glycolate + A = glyoxylate + AH2</text>
        <dbReference type="Rhea" id="RHEA:21264"/>
        <dbReference type="ChEBI" id="CHEBI:13193"/>
        <dbReference type="ChEBI" id="CHEBI:17499"/>
        <dbReference type="ChEBI" id="CHEBI:29805"/>
        <dbReference type="ChEBI" id="CHEBI:36655"/>
        <dbReference type="EC" id="1.1.99.14"/>
    </reaction>
</comment>
<dbReference type="Pfam" id="PF13183">
    <property type="entry name" value="Fer4_8"/>
    <property type="match status" value="1"/>
</dbReference>
<comment type="caution">
    <text evidence="9">The sequence shown here is derived from an EMBL/GenBank/DDBJ whole genome shotgun (WGS) entry which is preliminary data.</text>
</comment>
<dbReference type="InterPro" id="IPR017900">
    <property type="entry name" value="4Fe4S_Fe_S_CS"/>
</dbReference>
<dbReference type="PIRSF" id="PIRSF000139">
    <property type="entry name" value="Glc_ox_4Fe-4S"/>
    <property type="match status" value="1"/>
</dbReference>
<gene>
    <name evidence="9" type="ORF">IC63_07475</name>
</gene>
<sequence>MQTNFTPEQLADPGIATANKILRTCVHCGFCTATCPTYQVLGDELDSPRGRIYLIKDMLEAGRPADAKTALHVDRCLSCLACMTTCPSGVDYMHLIDHARVHVERTFRRPWHDRALRWLLAAIIPHPGRFRLALLGARLARPFARLMPDARLRAMLRMAPARIAGPSRDDLGATFPPIDPRRARVALLTGCAQKALDPEINDATIRLLRRAGCEVVIPENLGCCGALTHHMGREEQAMRSARAAIHAFLRADAVEKLDAIIINASGCGTTVKDYGHMFAHDPDREGAARVAGLARDVTEFLDSHGLPPVTSPQGLRVAYHAACSLQHGQKIVAAPKSLLGAAGYQVVTPVDSHLCCGSAGTYNLLQPKLSAELRARKLRTIEALGPQIVAAGNIGCMMQIGSGTDVPVVHTVQLLDWATGGPPPPAWESAHPEATRPIAPLAQPA</sequence>
<keyword evidence="5 6" id="KW-0411">Iron-sulfur</keyword>
<feature type="domain" description="4Fe-4S ferredoxin-type" evidence="8">
    <location>
        <begin position="67"/>
        <end position="96"/>
    </location>
</feature>
<evidence type="ECO:0000313" key="9">
    <source>
        <dbReference type="EMBL" id="KGJ07730.1"/>
    </source>
</evidence>
<dbReference type="InterPro" id="IPR009051">
    <property type="entry name" value="Helical_ferredxn"/>
</dbReference>
<protein>
    <recommendedName>
        <fullName evidence="6">Glycolate oxidase iron-sulfur subunit</fullName>
        <ecNumber evidence="6">1.1.99.14</ecNumber>
    </recommendedName>
</protein>
<evidence type="ECO:0000256" key="4">
    <source>
        <dbReference type="ARBA" id="ARBA00023004"/>
    </source>
</evidence>
<evidence type="ECO:0000256" key="1">
    <source>
        <dbReference type="ARBA" id="ARBA00022485"/>
    </source>
</evidence>
<dbReference type="PROSITE" id="PS51379">
    <property type="entry name" value="4FE4S_FER_2"/>
    <property type="match status" value="2"/>
</dbReference>
<comment type="catalytic activity">
    <reaction evidence="6">
        <text>(R)-lactate + A = pyruvate + AH2</text>
        <dbReference type="Rhea" id="RHEA:15089"/>
        <dbReference type="ChEBI" id="CHEBI:13193"/>
        <dbReference type="ChEBI" id="CHEBI:15361"/>
        <dbReference type="ChEBI" id="CHEBI:16004"/>
        <dbReference type="ChEBI" id="CHEBI:17499"/>
    </reaction>
</comment>
<dbReference type="Proteomes" id="UP000029917">
    <property type="component" value="Unassembled WGS sequence"/>
</dbReference>
<dbReference type="PANTHER" id="PTHR32479:SF17">
    <property type="entry name" value="GLYCOLATE OXIDASE IRON-SULFUR SUBUNIT"/>
    <property type="match status" value="1"/>
</dbReference>
<dbReference type="OrthoDB" id="9765258at2"/>
<dbReference type="EC" id="1.1.99.14" evidence="6"/>
<feature type="domain" description="4Fe-4S ferredoxin-type" evidence="8">
    <location>
        <begin position="14"/>
        <end position="46"/>
    </location>
</feature>
<keyword evidence="6" id="KW-0249">Electron transport</keyword>
<feature type="region of interest" description="Disordered" evidence="7">
    <location>
        <begin position="420"/>
        <end position="445"/>
    </location>
</feature>
<dbReference type="SUPFAM" id="SSF54862">
    <property type="entry name" value="4Fe-4S ferredoxins"/>
    <property type="match status" value="1"/>
</dbReference>